<keyword evidence="3 7" id="KW-0812">Transmembrane</keyword>
<dbReference type="GO" id="GO:0016020">
    <property type="term" value="C:membrane"/>
    <property type="evidence" value="ECO:0007669"/>
    <property type="project" value="UniProtKB-SubCell"/>
</dbReference>
<dbReference type="STRING" id="478820.A0A196SA57"/>
<evidence type="ECO:0000256" key="7">
    <source>
        <dbReference type="SAM" id="Phobius"/>
    </source>
</evidence>
<keyword evidence="2" id="KW-0813">Transport</keyword>
<keyword evidence="4 7" id="KW-1133">Transmembrane helix</keyword>
<comment type="subcellular location">
    <subcellularLocation>
        <location evidence="1">Membrane</location>
        <topology evidence="1">Multi-pass membrane protein</topology>
    </subcellularLocation>
</comment>
<dbReference type="PANTHER" id="PTHR43385">
    <property type="entry name" value="RIBOFLAVIN TRANSPORTER RIBJ"/>
    <property type="match status" value="1"/>
</dbReference>
<keyword evidence="9" id="KW-1185">Reference proteome</keyword>
<protein>
    <submittedName>
        <fullName evidence="8">Major facilitator superfamily transporter</fullName>
    </submittedName>
</protein>
<feature type="transmembrane region" description="Helical" evidence="7">
    <location>
        <begin position="372"/>
        <end position="394"/>
    </location>
</feature>
<dbReference type="EMBL" id="LXWW01000312">
    <property type="protein sequence ID" value="OAO13908.1"/>
    <property type="molecule type" value="Genomic_DNA"/>
</dbReference>
<feature type="transmembrane region" description="Helical" evidence="7">
    <location>
        <begin position="80"/>
        <end position="98"/>
    </location>
</feature>
<feature type="transmembrane region" description="Helical" evidence="7">
    <location>
        <begin position="104"/>
        <end position="124"/>
    </location>
</feature>
<dbReference type="SUPFAM" id="SSF103473">
    <property type="entry name" value="MFS general substrate transporter"/>
    <property type="match status" value="1"/>
</dbReference>
<dbReference type="PANTHER" id="PTHR43385:SF1">
    <property type="entry name" value="RIBOFLAVIN TRANSPORTER RIBJ"/>
    <property type="match status" value="1"/>
</dbReference>
<dbReference type="InterPro" id="IPR052983">
    <property type="entry name" value="MFS_Riboflavin_Transporter"/>
</dbReference>
<reference evidence="8 9" key="1">
    <citation type="submission" date="2016-05" db="EMBL/GenBank/DDBJ databases">
        <title>Nuclear genome of Blastocystis sp. subtype 1 NandII.</title>
        <authorList>
            <person name="Gentekaki E."/>
            <person name="Curtis B."/>
            <person name="Stairs C."/>
            <person name="Eme L."/>
            <person name="Herman E."/>
            <person name="Klimes V."/>
            <person name="Arias M.C."/>
            <person name="Elias M."/>
            <person name="Hilliou F."/>
            <person name="Klute M."/>
            <person name="Malik S.-B."/>
            <person name="Pightling A."/>
            <person name="Rachubinski R."/>
            <person name="Salas D."/>
            <person name="Schlacht A."/>
            <person name="Suga H."/>
            <person name="Archibald J."/>
            <person name="Ball S.G."/>
            <person name="Clark G."/>
            <person name="Dacks J."/>
            <person name="Van Der Giezen M."/>
            <person name="Tsaousis A."/>
            <person name="Roger A."/>
        </authorList>
    </citation>
    <scope>NUCLEOTIDE SEQUENCE [LARGE SCALE GENOMIC DNA]</scope>
    <source>
        <strain evidence="9">ATCC 50177 / NandII</strain>
    </source>
</reference>
<name>A0A196SA57_BLAHN</name>
<feature type="region of interest" description="Disordered" evidence="6">
    <location>
        <begin position="504"/>
        <end position="556"/>
    </location>
</feature>
<evidence type="ECO:0000256" key="2">
    <source>
        <dbReference type="ARBA" id="ARBA00022448"/>
    </source>
</evidence>
<dbReference type="GO" id="GO:0022857">
    <property type="term" value="F:transmembrane transporter activity"/>
    <property type="evidence" value="ECO:0007669"/>
    <property type="project" value="InterPro"/>
</dbReference>
<feature type="transmembrane region" description="Helical" evidence="7">
    <location>
        <begin position="136"/>
        <end position="154"/>
    </location>
</feature>
<feature type="compositionally biased region" description="Low complexity" evidence="6">
    <location>
        <begin position="532"/>
        <end position="556"/>
    </location>
</feature>
<keyword evidence="5 7" id="KW-0472">Membrane</keyword>
<evidence type="ECO:0000256" key="6">
    <source>
        <dbReference type="SAM" id="MobiDB-lite"/>
    </source>
</evidence>
<feature type="transmembrane region" description="Helical" evidence="7">
    <location>
        <begin position="436"/>
        <end position="456"/>
    </location>
</feature>
<feature type="transmembrane region" description="Helical" evidence="7">
    <location>
        <begin position="406"/>
        <end position="430"/>
    </location>
</feature>
<feature type="compositionally biased region" description="Basic and acidic residues" evidence="6">
    <location>
        <begin position="505"/>
        <end position="515"/>
    </location>
</feature>
<evidence type="ECO:0000256" key="1">
    <source>
        <dbReference type="ARBA" id="ARBA00004141"/>
    </source>
</evidence>
<dbReference type="CDD" id="cd17353">
    <property type="entry name" value="MFS_OFA_like"/>
    <property type="match status" value="1"/>
</dbReference>
<accession>A0A196SA57</accession>
<evidence type="ECO:0000256" key="5">
    <source>
        <dbReference type="ARBA" id="ARBA00023136"/>
    </source>
</evidence>
<evidence type="ECO:0000313" key="8">
    <source>
        <dbReference type="EMBL" id="OAO13908.1"/>
    </source>
</evidence>
<feature type="transmembrane region" description="Helical" evidence="7">
    <location>
        <begin position="347"/>
        <end position="366"/>
    </location>
</feature>
<dbReference type="OrthoDB" id="410267at2759"/>
<evidence type="ECO:0000313" key="9">
    <source>
        <dbReference type="Proteomes" id="UP000078348"/>
    </source>
</evidence>
<evidence type="ECO:0000256" key="3">
    <source>
        <dbReference type="ARBA" id="ARBA00022692"/>
    </source>
</evidence>
<dbReference type="Pfam" id="PF07690">
    <property type="entry name" value="MFS_1"/>
    <property type="match status" value="1"/>
</dbReference>
<feature type="transmembrane region" description="Helical" evidence="7">
    <location>
        <begin position="282"/>
        <end position="304"/>
    </location>
</feature>
<dbReference type="AlphaFoldDB" id="A0A196SA57"/>
<dbReference type="Gene3D" id="1.20.1250.20">
    <property type="entry name" value="MFS general substrate transporter like domains"/>
    <property type="match status" value="2"/>
</dbReference>
<dbReference type="InterPro" id="IPR011701">
    <property type="entry name" value="MFS"/>
</dbReference>
<proteinExistence type="predicted"/>
<feature type="transmembrane region" description="Helical" evidence="7">
    <location>
        <begin position="49"/>
        <end position="68"/>
    </location>
</feature>
<comment type="caution">
    <text evidence="8">The sequence shown here is derived from an EMBL/GenBank/DDBJ whole genome shotgun (WGS) entry which is preliminary data.</text>
</comment>
<sequence length="556" mass="60711">MNPKGLRTIIGGILIHMSIGTIYTASNMITYIISYIHNCLGNASITANMSAWLYAISIMGQAVSMMFAGGVEAKVGSKKCTLIGCIGFLLCVACSYWAVCNFYLLMFIYGFMFGFFLGLAYSAPISMVIKWMPGKGGLASGIIVAGFGCGSLIFNQVQSKLINPNNIAAVVDPKDPNHGKYFPVEVAQNVPRVFLILAGIYFVMQLIGYLLLVEPSKDEMETLKEKHLPIGVENKTRATGFTPRELKQPVDATPRGIHAVTVGGQTVDHPYKPNEAMRTAKFWEIWGTFLMVGLTTTFMSSYWKPFGQSFISNDKFLAWVGSVSSVCNGLFRPVWGTLMDKWTYPRAMPFLCTVTAVLIGTLSLTAKLHEAFFFLWVCLIYLCIGGFYAMFPAYTSISFGNYYLTANYGWVFTNQFISAFVSAFFVNLFIGTLGNTGVTLALAFMLLLAAGLSFFGKKWDYHVGRRELQKKVGSATVPSTVVLPPEIAAAAAAKKIDILPPLEETAEKPVEKPVEAPKPVETQTPEEIKVDMPAAEMEAKPVEAPAAPSVPASASN</sequence>
<dbReference type="Proteomes" id="UP000078348">
    <property type="component" value="Unassembled WGS sequence"/>
</dbReference>
<organism evidence="8 9">
    <name type="scientific">Blastocystis sp. subtype 1 (strain ATCC 50177 / NandII)</name>
    <dbReference type="NCBI Taxonomy" id="478820"/>
    <lineage>
        <taxon>Eukaryota</taxon>
        <taxon>Sar</taxon>
        <taxon>Stramenopiles</taxon>
        <taxon>Bigyra</taxon>
        <taxon>Opalozoa</taxon>
        <taxon>Opalinata</taxon>
        <taxon>Blastocystidae</taxon>
        <taxon>Blastocystis</taxon>
    </lineage>
</organism>
<gene>
    <name evidence="8" type="ORF">AV274_4402</name>
</gene>
<feature type="transmembrane region" description="Helical" evidence="7">
    <location>
        <begin position="193"/>
        <end position="212"/>
    </location>
</feature>
<feature type="transmembrane region" description="Helical" evidence="7">
    <location>
        <begin position="12"/>
        <end position="37"/>
    </location>
</feature>
<evidence type="ECO:0000256" key="4">
    <source>
        <dbReference type="ARBA" id="ARBA00022989"/>
    </source>
</evidence>
<dbReference type="InterPro" id="IPR036259">
    <property type="entry name" value="MFS_trans_sf"/>
</dbReference>